<sequence>MAQEGEIVHRRVLLVWGQTPIAEADNWYLPHLLTADMNTSLQTTTVPFGRVVQSLAFRRQSLSCEVLWLSPQQFLPQQVLRHTALLRNREGAAFSFVTETYLPGVLEFSSDPDGLHETGCGST</sequence>
<dbReference type="Gene3D" id="3.40.1410.10">
    <property type="entry name" value="Chorismate lyase-like"/>
    <property type="match status" value="1"/>
</dbReference>
<evidence type="ECO:0000313" key="1">
    <source>
        <dbReference type="EMBL" id="MFD1744438.1"/>
    </source>
</evidence>
<proteinExistence type="predicted"/>
<keyword evidence="2" id="KW-1185">Reference proteome</keyword>
<accession>A0ABW4LZ42</accession>
<gene>
    <name evidence="1" type="ORF">ACFSE1_03090</name>
</gene>
<evidence type="ECO:0000313" key="2">
    <source>
        <dbReference type="Proteomes" id="UP001597322"/>
    </source>
</evidence>
<protein>
    <submittedName>
        <fullName evidence="1">Uncharacterized protein</fullName>
    </submittedName>
</protein>
<dbReference type="Proteomes" id="UP001597322">
    <property type="component" value="Unassembled WGS sequence"/>
</dbReference>
<dbReference type="SUPFAM" id="SSF64288">
    <property type="entry name" value="Chorismate lyase-like"/>
    <property type="match status" value="1"/>
</dbReference>
<comment type="caution">
    <text evidence="1">The sequence shown here is derived from an EMBL/GenBank/DDBJ whole genome shotgun (WGS) entry which is preliminary data.</text>
</comment>
<reference evidence="2" key="1">
    <citation type="journal article" date="2019" name="Int. J. Syst. Evol. Microbiol.">
        <title>The Global Catalogue of Microorganisms (GCM) 10K type strain sequencing project: providing services to taxonomists for standard genome sequencing and annotation.</title>
        <authorList>
            <consortium name="The Broad Institute Genomics Platform"/>
            <consortium name="The Broad Institute Genome Sequencing Center for Infectious Disease"/>
            <person name="Wu L."/>
            <person name="Ma J."/>
        </authorList>
    </citation>
    <scope>NUCLEOTIDE SEQUENCE [LARGE SCALE GENOMIC DNA]</scope>
    <source>
        <strain evidence="2">CG52</strain>
    </source>
</reference>
<dbReference type="InterPro" id="IPR028978">
    <property type="entry name" value="Chorismate_lyase_/UTRA_dom_sf"/>
</dbReference>
<organism evidence="1 2">
    <name type="scientific">Rhizobium helianthi</name>
    <dbReference type="NCBI Taxonomy" id="1132695"/>
    <lineage>
        <taxon>Bacteria</taxon>
        <taxon>Pseudomonadati</taxon>
        <taxon>Pseudomonadota</taxon>
        <taxon>Alphaproteobacteria</taxon>
        <taxon>Hyphomicrobiales</taxon>
        <taxon>Rhizobiaceae</taxon>
        <taxon>Rhizobium/Agrobacterium group</taxon>
        <taxon>Rhizobium</taxon>
    </lineage>
</organism>
<name>A0ABW4LZ42_9HYPH</name>
<dbReference type="EMBL" id="JBHUEQ010000003">
    <property type="protein sequence ID" value="MFD1744438.1"/>
    <property type="molecule type" value="Genomic_DNA"/>
</dbReference>
<dbReference type="RefSeq" id="WP_377396377.1">
    <property type="nucleotide sequence ID" value="NZ_JBHUEQ010000003.1"/>
</dbReference>